<dbReference type="PANTHER" id="PTHR40640:SF1">
    <property type="entry name" value="ANCHORED GLYCOPROTEIN, PUTATIVE (AFU_ORTHOLOGUE AFUA_8G04860)-RELATED"/>
    <property type="match status" value="1"/>
</dbReference>
<dbReference type="PANTHER" id="PTHR40640">
    <property type="entry name" value="ANCHORED GLYCOPROTEIN, PUTATIVE (AFU_ORTHOLOGUE AFUA_8G04860)-RELATED"/>
    <property type="match status" value="1"/>
</dbReference>
<evidence type="ECO:0000256" key="1">
    <source>
        <dbReference type="SAM" id="MobiDB-lite"/>
    </source>
</evidence>
<evidence type="ECO:0008006" key="5">
    <source>
        <dbReference type="Google" id="ProtNLM"/>
    </source>
</evidence>
<dbReference type="EMBL" id="MU004231">
    <property type="protein sequence ID" value="KAF2673288.1"/>
    <property type="molecule type" value="Genomic_DNA"/>
</dbReference>
<feature type="region of interest" description="Disordered" evidence="1">
    <location>
        <begin position="161"/>
        <end position="194"/>
    </location>
</feature>
<dbReference type="OrthoDB" id="4991875at2759"/>
<evidence type="ECO:0000256" key="2">
    <source>
        <dbReference type="SAM" id="SignalP"/>
    </source>
</evidence>
<accession>A0A6A6UQB5</accession>
<organism evidence="3 4">
    <name type="scientific">Microthyrium microscopicum</name>
    <dbReference type="NCBI Taxonomy" id="703497"/>
    <lineage>
        <taxon>Eukaryota</taxon>
        <taxon>Fungi</taxon>
        <taxon>Dikarya</taxon>
        <taxon>Ascomycota</taxon>
        <taxon>Pezizomycotina</taxon>
        <taxon>Dothideomycetes</taxon>
        <taxon>Dothideomycetes incertae sedis</taxon>
        <taxon>Microthyriales</taxon>
        <taxon>Microthyriaceae</taxon>
        <taxon>Microthyrium</taxon>
    </lineage>
</organism>
<sequence>MLFNTLLTSSAILLAVSAESSSSSKTKHTTQLSFYIPGLDPQALVGSVLAADSTATTINVACPTGVDSSACGLGGATAVLTKMLPANPTGKTTYAGSFTLDKPAMTSIFACRLRETGSAKCDRTRITAGATAAETGLPQASPSLETITVTGGLKKLRAAASGTEAGSATPSAGKKDAASSSAASSTGKSNAKPTAAPGGVLVAGLIGVAALAL</sequence>
<feature type="chain" id="PRO_5025487484" description="GPI anchored cell wall protein" evidence="2">
    <location>
        <begin position="19"/>
        <end position="213"/>
    </location>
</feature>
<evidence type="ECO:0000313" key="3">
    <source>
        <dbReference type="EMBL" id="KAF2673288.1"/>
    </source>
</evidence>
<keyword evidence="4" id="KW-1185">Reference proteome</keyword>
<protein>
    <recommendedName>
        <fullName evidence="5">GPI anchored cell wall protein</fullName>
    </recommendedName>
</protein>
<gene>
    <name evidence="3" type="ORF">BT63DRAFT_152609</name>
</gene>
<keyword evidence="2" id="KW-0732">Signal</keyword>
<reference evidence="3" key="1">
    <citation type="journal article" date="2020" name="Stud. Mycol.">
        <title>101 Dothideomycetes genomes: a test case for predicting lifestyles and emergence of pathogens.</title>
        <authorList>
            <person name="Haridas S."/>
            <person name="Albert R."/>
            <person name="Binder M."/>
            <person name="Bloem J."/>
            <person name="Labutti K."/>
            <person name="Salamov A."/>
            <person name="Andreopoulos B."/>
            <person name="Baker S."/>
            <person name="Barry K."/>
            <person name="Bills G."/>
            <person name="Bluhm B."/>
            <person name="Cannon C."/>
            <person name="Castanera R."/>
            <person name="Culley D."/>
            <person name="Daum C."/>
            <person name="Ezra D."/>
            <person name="Gonzalez J."/>
            <person name="Henrissat B."/>
            <person name="Kuo A."/>
            <person name="Liang C."/>
            <person name="Lipzen A."/>
            <person name="Lutzoni F."/>
            <person name="Magnuson J."/>
            <person name="Mondo S."/>
            <person name="Nolan M."/>
            <person name="Ohm R."/>
            <person name="Pangilinan J."/>
            <person name="Park H.-J."/>
            <person name="Ramirez L."/>
            <person name="Alfaro M."/>
            <person name="Sun H."/>
            <person name="Tritt A."/>
            <person name="Yoshinaga Y."/>
            <person name="Zwiers L.-H."/>
            <person name="Turgeon B."/>
            <person name="Goodwin S."/>
            <person name="Spatafora J."/>
            <person name="Crous P."/>
            <person name="Grigoriev I."/>
        </authorList>
    </citation>
    <scope>NUCLEOTIDE SEQUENCE</scope>
    <source>
        <strain evidence="3">CBS 115976</strain>
    </source>
</reference>
<proteinExistence type="predicted"/>
<dbReference type="Proteomes" id="UP000799302">
    <property type="component" value="Unassembled WGS sequence"/>
</dbReference>
<feature type="signal peptide" evidence="2">
    <location>
        <begin position="1"/>
        <end position="18"/>
    </location>
</feature>
<evidence type="ECO:0000313" key="4">
    <source>
        <dbReference type="Proteomes" id="UP000799302"/>
    </source>
</evidence>
<dbReference type="AlphaFoldDB" id="A0A6A6UQB5"/>
<name>A0A6A6UQB5_9PEZI</name>